<keyword evidence="6" id="KW-1185">Reference proteome</keyword>
<evidence type="ECO:0000256" key="3">
    <source>
        <dbReference type="ARBA" id="ARBA00019193"/>
    </source>
</evidence>
<protein>
    <recommendedName>
        <fullName evidence="3">Topoisomerase I damage affected protein 2</fullName>
    </recommendedName>
</protein>
<dbReference type="InterPro" id="IPR005334">
    <property type="entry name" value="Tctex-1-like"/>
</dbReference>
<name>C5M652_CANTT</name>
<dbReference type="RefSeq" id="XP_002547027.1">
    <property type="nucleotide sequence ID" value="XM_002546981.1"/>
</dbReference>
<dbReference type="HOGENOM" id="CLU_137494_0_0_1"/>
<dbReference type="CDD" id="cd21457">
    <property type="entry name" value="DLC-like_TDA2"/>
    <property type="match status" value="1"/>
</dbReference>
<dbReference type="GeneID" id="8301060"/>
<keyword evidence="4" id="KW-0966">Cell projection</keyword>
<dbReference type="VEuPathDB" id="FungiDB:CTRG_01333"/>
<gene>
    <name evidence="5" type="ORF">CTRG_01333</name>
</gene>
<dbReference type="AlphaFoldDB" id="C5M652"/>
<dbReference type="Pfam" id="PF03645">
    <property type="entry name" value="Tctex-1"/>
    <property type="match status" value="1"/>
</dbReference>
<accession>C5M652</accession>
<evidence type="ECO:0000313" key="6">
    <source>
        <dbReference type="Proteomes" id="UP000002037"/>
    </source>
</evidence>
<evidence type="ECO:0000256" key="4">
    <source>
        <dbReference type="ARBA" id="ARBA00023273"/>
    </source>
</evidence>
<dbReference type="OrthoDB" id="10059120at2759"/>
<organism evidence="5 6">
    <name type="scientific">Candida tropicalis (strain ATCC MYA-3404 / T1)</name>
    <name type="common">Yeast</name>
    <dbReference type="NCBI Taxonomy" id="294747"/>
    <lineage>
        <taxon>Eukaryota</taxon>
        <taxon>Fungi</taxon>
        <taxon>Dikarya</taxon>
        <taxon>Ascomycota</taxon>
        <taxon>Saccharomycotina</taxon>
        <taxon>Pichiomycetes</taxon>
        <taxon>Debaryomycetaceae</taxon>
        <taxon>Candida/Lodderomyces clade</taxon>
        <taxon>Candida</taxon>
    </lineage>
</organism>
<proteinExistence type="inferred from homology"/>
<dbReference type="Gene3D" id="3.30.1140.40">
    <property type="entry name" value="Tctex-1"/>
    <property type="match status" value="1"/>
</dbReference>
<dbReference type="EMBL" id="GG692396">
    <property type="protein sequence ID" value="EER34472.1"/>
    <property type="molecule type" value="Genomic_DNA"/>
</dbReference>
<dbReference type="KEGG" id="ctp:CTRG_01333"/>
<evidence type="ECO:0000256" key="2">
    <source>
        <dbReference type="ARBA" id="ARBA00010778"/>
    </source>
</evidence>
<comment type="subcellular location">
    <subcellularLocation>
        <location evidence="1">Cell projection</location>
    </subcellularLocation>
</comment>
<dbReference type="Proteomes" id="UP000002037">
    <property type="component" value="Unassembled WGS sequence"/>
</dbReference>
<reference evidence="5 6" key="1">
    <citation type="journal article" date="2009" name="Nature">
        <title>Evolution of pathogenicity and sexual reproduction in eight Candida genomes.</title>
        <authorList>
            <person name="Butler G."/>
            <person name="Rasmussen M.D."/>
            <person name="Lin M.F."/>
            <person name="Santos M.A."/>
            <person name="Sakthikumar S."/>
            <person name="Munro C.A."/>
            <person name="Rheinbay E."/>
            <person name="Grabherr M."/>
            <person name="Forche A."/>
            <person name="Reedy J.L."/>
            <person name="Agrafioti I."/>
            <person name="Arnaud M.B."/>
            <person name="Bates S."/>
            <person name="Brown A.J."/>
            <person name="Brunke S."/>
            <person name="Costanzo M.C."/>
            <person name="Fitzpatrick D.A."/>
            <person name="de Groot P.W."/>
            <person name="Harris D."/>
            <person name="Hoyer L.L."/>
            <person name="Hube B."/>
            <person name="Klis F.M."/>
            <person name="Kodira C."/>
            <person name="Lennard N."/>
            <person name="Logue M.E."/>
            <person name="Martin R."/>
            <person name="Neiman A.M."/>
            <person name="Nikolaou E."/>
            <person name="Quail M.A."/>
            <person name="Quinn J."/>
            <person name="Santos M.C."/>
            <person name="Schmitzberger F.F."/>
            <person name="Sherlock G."/>
            <person name="Shah P."/>
            <person name="Silverstein K.A."/>
            <person name="Skrzypek M.S."/>
            <person name="Soll D."/>
            <person name="Staggs R."/>
            <person name="Stansfield I."/>
            <person name="Stumpf M.P."/>
            <person name="Sudbery P.E."/>
            <person name="Srikantha T."/>
            <person name="Zeng Q."/>
            <person name="Berman J."/>
            <person name="Berriman M."/>
            <person name="Heitman J."/>
            <person name="Gow N.A."/>
            <person name="Lorenz M.C."/>
            <person name="Birren B.W."/>
            <person name="Kellis M."/>
            <person name="Cuomo C.A."/>
        </authorList>
    </citation>
    <scope>NUCLEOTIDE SEQUENCE [LARGE SCALE GENOMIC DNA]</scope>
    <source>
        <strain evidence="6">ATCC MYA-3404 / T1</strain>
    </source>
</reference>
<sequence>MPVQVLNKSQNLEAPFTQDFISDLVEQHANLTSKNLITKVAESLKEKSSKHKFIVQATALHSDDTSFDLKIQSDFVALWDPKKDGCFTLKVSQEGGVEASTLITIYWISI</sequence>
<comment type="similarity">
    <text evidence="2">Belongs to the TDA2 family.</text>
</comment>
<evidence type="ECO:0000313" key="5">
    <source>
        <dbReference type="EMBL" id="EER34472.1"/>
    </source>
</evidence>
<evidence type="ECO:0000256" key="1">
    <source>
        <dbReference type="ARBA" id="ARBA00004316"/>
    </source>
</evidence>
<dbReference type="InterPro" id="IPR038586">
    <property type="entry name" value="Tctex-1-like_sf"/>
</dbReference>
<dbReference type="eggNOG" id="ENOG502R9X4">
    <property type="taxonomic scope" value="Eukaryota"/>
</dbReference>
<dbReference type="GO" id="GO:0042995">
    <property type="term" value="C:cell projection"/>
    <property type="evidence" value="ECO:0007669"/>
    <property type="project" value="UniProtKB-SubCell"/>
</dbReference>